<reference evidence="2 3" key="1">
    <citation type="submission" date="2024-02" db="EMBL/GenBank/DDBJ databases">
        <authorList>
            <person name="Chen Y."/>
            <person name="Shah S."/>
            <person name="Dougan E. K."/>
            <person name="Thang M."/>
            <person name="Chan C."/>
        </authorList>
    </citation>
    <scope>NUCLEOTIDE SEQUENCE [LARGE SCALE GENOMIC DNA]</scope>
</reference>
<gene>
    <name evidence="2" type="ORF">SCF082_LOCUS45968</name>
</gene>
<dbReference type="Proteomes" id="UP001642464">
    <property type="component" value="Unassembled WGS sequence"/>
</dbReference>
<comment type="caution">
    <text evidence="2">The sequence shown here is derived from an EMBL/GenBank/DDBJ whole genome shotgun (WGS) entry which is preliminary data.</text>
</comment>
<feature type="compositionally biased region" description="Basic and acidic residues" evidence="1">
    <location>
        <begin position="302"/>
        <end position="319"/>
    </location>
</feature>
<accession>A0ABP0RD03</accession>
<feature type="region of interest" description="Disordered" evidence="1">
    <location>
        <begin position="299"/>
        <end position="333"/>
    </location>
</feature>
<evidence type="ECO:0000256" key="1">
    <source>
        <dbReference type="SAM" id="MobiDB-lite"/>
    </source>
</evidence>
<dbReference type="EMBL" id="CAXAMM010041206">
    <property type="protein sequence ID" value="CAK9098029.1"/>
    <property type="molecule type" value="Genomic_DNA"/>
</dbReference>
<organism evidence="2 3">
    <name type="scientific">Durusdinium trenchii</name>
    <dbReference type="NCBI Taxonomy" id="1381693"/>
    <lineage>
        <taxon>Eukaryota</taxon>
        <taxon>Sar</taxon>
        <taxon>Alveolata</taxon>
        <taxon>Dinophyceae</taxon>
        <taxon>Suessiales</taxon>
        <taxon>Symbiodiniaceae</taxon>
        <taxon>Durusdinium</taxon>
    </lineage>
</organism>
<sequence>MDEFWLPLSAFDYTATAKNGFFPANTQLTTHFHEFAKFGYKSNIGNVECKFPLRDSSRQIPDFSVGVTDGHCKIVLMMTIVAIVRELDLNLDDPHLQMVLASFSQIRCSYEHFENPAHFYLYSLKTGFVSAEKQGPSPVQLVAELQHAVDLQRRQTHAKNAPLRDILNRVIADYNKMVSVKKHRLDSSKKSLVLNLMRCPSDLMTLLAKHYDSYKENLEWQRISFVLEATGKNLETYVEKHQDQSRNALKKSMEAAFNAWVEELHADQTQFMADKDCHSRAWDAVAAYMEKHIKVFSSRKSAKQEDTEKKEDTSDVKMDDENDDDDDRDSALKLEESEEIQVRDIRYNLETQLALKDRNLKVRNITWIFEPDTVYGKRDGVLTGLAVTHKDSRNYFHSTRGWKTGTVHGIGMCPRAEMYKPETASPSRAHALPHLGRAFTDIQEQKQDLLNRLSNAVYEQARAGDLQVTSFPSFDPILSALKSGSTANAARSYRVTCQRHDQLLVLESFAKRWLDDPQFDERAREVIKLHNEEYNASEDFMMAAERSEPKVEEEASLERPAKRIKLEACKTEDVTKLAKSKLVQLWERRMEGRCCALPAIARFSPRLKVVEDDTTKKEKGRKKKTAPAITSKNFGAFVSVPAIKDADNMVLAWRIDNSGAASKGAKLIMPIRPVMCLKHQLEVNSETVCLV</sequence>
<protein>
    <submittedName>
        <fullName evidence="2">Uncharacterized protein</fullName>
    </submittedName>
</protein>
<keyword evidence="3" id="KW-1185">Reference proteome</keyword>
<evidence type="ECO:0000313" key="2">
    <source>
        <dbReference type="EMBL" id="CAK9098029.1"/>
    </source>
</evidence>
<evidence type="ECO:0000313" key="3">
    <source>
        <dbReference type="Proteomes" id="UP001642464"/>
    </source>
</evidence>
<name>A0ABP0RD03_9DINO</name>
<proteinExistence type="predicted"/>